<organism evidence="15 16">
    <name type="scientific">Geodia barretti</name>
    <name type="common">Barrett's horny sponge</name>
    <dbReference type="NCBI Taxonomy" id="519541"/>
    <lineage>
        <taxon>Eukaryota</taxon>
        <taxon>Metazoa</taxon>
        <taxon>Porifera</taxon>
        <taxon>Demospongiae</taxon>
        <taxon>Heteroscleromorpha</taxon>
        <taxon>Tetractinellida</taxon>
        <taxon>Astrophorina</taxon>
        <taxon>Geodiidae</taxon>
        <taxon>Geodia</taxon>
    </lineage>
</organism>
<evidence type="ECO:0000256" key="6">
    <source>
        <dbReference type="ARBA" id="ARBA00022832"/>
    </source>
</evidence>
<dbReference type="HAMAP" id="MF_00101">
    <property type="entry name" value="AcpS"/>
    <property type="match status" value="1"/>
</dbReference>
<comment type="caution">
    <text evidence="15">The sequence shown here is derived from an EMBL/GenBank/DDBJ whole genome shotgun (WGS) entry which is preliminary data.</text>
</comment>
<accession>A0AA35RW55</accession>
<keyword evidence="6" id="KW-0276">Fatty acid metabolism</keyword>
<evidence type="ECO:0000256" key="2">
    <source>
        <dbReference type="ARBA" id="ARBA00016301"/>
    </source>
</evidence>
<evidence type="ECO:0000256" key="9">
    <source>
        <dbReference type="ARBA" id="ARBA00023160"/>
    </source>
</evidence>
<evidence type="ECO:0000259" key="14">
    <source>
        <dbReference type="Pfam" id="PF01648"/>
    </source>
</evidence>
<evidence type="ECO:0000256" key="1">
    <source>
        <dbReference type="ARBA" id="ARBA00006195"/>
    </source>
</evidence>
<dbReference type="InterPro" id="IPR004568">
    <property type="entry name" value="Ppantetheine-prot_Trfase_dom"/>
</dbReference>
<gene>
    <name evidence="15" type="ORF">GBAR_LOCUS11115</name>
</gene>
<name>A0AA35RW55_GEOBA</name>
<evidence type="ECO:0000256" key="10">
    <source>
        <dbReference type="ARBA" id="ARBA00030484"/>
    </source>
</evidence>
<dbReference type="GO" id="GO:0006633">
    <property type="term" value="P:fatty acid biosynthetic process"/>
    <property type="evidence" value="ECO:0007669"/>
    <property type="project" value="UniProtKB-KW"/>
</dbReference>
<evidence type="ECO:0000313" key="15">
    <source>
        <dbReference type="EMBL" id="CAI8018334.1"/>
    </source>
</evidence>
<evidence type="ECO:0000256" key="8">
    <source>
        <dbReference type="ARBA" id="ARBA00023098"/>
    </source>
</evidence>
<dbReference type="AlphaFoldDB" id="A0AA35RW55"/>
<dbReference type="GO" id="GO:0000287">
    <property type="term" value="F:magnesium ion binding"/>
    <property type="evidence" value="ECO:0007669"/>
    <property type="project" value="InterPro"/>
</dbReference>
<comment type="similarity">
    <text evidence="1">Belongs to the P-Pant transferase superfamily. AcpS family.</text>
</comment>
<keyword evidence="4" id="KW-0808">Transferase</keyword>
<feature type="domain" description="4'-phosphopantetheinyl transferase" evidence="14">
    <location>
        <begin position="4"/>
        <end position="99"/>
    </location>
</feature>
<dbReference type="SUPFAM" id="SSF56214">
    <property type="entry name" value="4'-phosphopantetheinyl transferase"/>
    <property type="match status" value="1"/>
</dbReference>
<evidence type="ECO:0000256" key="13">
    <source>
        <dbReference type="ARBA" id="ARBA00048794"/>
    </source>
</evidence>
<evidence type="ECO:0000256" key="12">
    <source>
        <dbReference type="ARBA" id="ARBA00048641"/>
    </source>
</evidence>
<dbReference type="InterPro" id="IPR002582">
    <property type="entry name" value="ACPS"/>
</dbReference>
<dbReference type="Pfam" id="PF01648">
    <property type="entry name" value="ACPS"/>
    <property type="match status" value="1"/>
</dbReference>
<keyword evidence="8" id="KW-0443">Lipid metabolism</keyword>
<evidence type="ECO:0000256" key="4">
    <source>
        <dbReference type="ARBA" id="ARBA00022679"/>
    </source>
</evidence>
<evidence type="ECO:0000256" key="3">
    <source>
        <dbReference type="ARBA" id="ARBA00022516"/>
    </source>
</evidence>
<evidence type="ECO:0000256" key="11">
    <source>
        <dbReference type="ARBA" id="ARBA00033443"/>
    </source>
</evidence>
<evidence type="ECO:0000256" key="5">
    <source>
        <dbReference type="ARBA" id="ARBA00022723"/>
    </source>
</evidence>
<dbReference type="Proteomes" id="UP001174909">
    <property type="component" value="Unassembled WGS sequence"/>
</dbReference>
<keyword evidence="5" id="KW-0479">Metal-binding</keyword>
<dbReference type="Gene3D" id="3.90.470.20">
    <property type="entry name" value="4'-phosphopantetheinyl transferase domain"/>
    <property type="match status" value="1"/>
</dbReference>
<keyword evidence="3" id="KW-0444">Lipid biosynthesis</keyword>
<keyword evidence="16" id="KW-1185">Reference proteome</keyword>
<keyword evidence="9" id="KW-0275">Fatty acid biosynthesis</keyword>
<dbReference type="NCBIfam" id="TIGR00516">
    <property type="entry name" value="acpS"/>
    <property type="match status" value="1"/>
</dbReference>
<reference evidence="15" key="1">
    <citation type="submission" date="2023-03" db="EMBL/GenBank/DDBJ databases">
        <authorList>
            <person name="Steffen K."/>
            <person name="Cardenas P."/>
        </authorList>
    </citation>
    <scope>NUCLEOTIDE SEQUENCE</scope>
</reference>
<evidence type="ECO:0000313" key="16">
    <source>
        <dbReference type="Proteomes" id="UP001174909"/>
    </source>
</evidence>
<dbReference type="EMBL" id="CASHTH010001687">
    <property type="protein sequence ID" value="CAI8018334.1"/>
    <property type="molecule type" value="Genomic_DNA"/>
</dbReference>
<comment type="catalytic activity">
    <reaction evidence="13">
        <text>apo-[ACP] + acetyl-CoA = acetyl-[ACP] + adenosine 3',5'-bisphosphate + H(+)</text>
        <dbReference type="Rhea" id="RHEA:46564"/>
        <dbReference type="Rhea" id="RHEA-COMP:9621"/>
        <dbReference type="Rhea" id="RHEA-COMP:9690"/>
        <dbReference type="ChEBI" id="CHEBI:15378"/>
        <dbReference type="ChEBI" id="CHEBI:29999"/>
        <dbReference type="ChEBI" id="CHEBI:57288"/>
        <dbReference type="ChEBI" id="CHEBI:58343"/>
        <dbReference type="ChEBI" id="CHEBI:78446"/>
    </reaction>
    <physiologicalReaction direction="left-to-right" evidence="13">
        <dbReference type="Rhea" id="RHEA:46565"/>
    </physiologicalReaction>
</comment>
<sequence>MLSTGVDFIEIDRVAGVLDRYGERFLRRVFTPAEIAYCRGRAPNLAARFAAKEAVMKSLGTGFRGVGWRDVEVVRAPSGAPSPRLHGRARRRAERLGVTEIAISLSHSRGFAMVVAVAVRPDTPEFLEAARATLWGDGVAPRAG</sequence>
<dbReference type="NCBIfam" id="TIGR00556">
    <property type="entry name" value="pantethn_trn"/>
    <property type="match status" value="1"/>
</dbReference>
<comment type="catalytic activity">
    <reaction evidence="12">
        <text>apo-[ACP] + CoA = holo-[ACP] + adenosine 3',5'-bisphosphate + H(+)</text>
        <dbReference type="Rhea" id="RHEA:12068"/>
        <dbReference type="Rhea" id="RHEA-COMP:9685"/>
        <dbReference type="Rhea" id="RHEA-COMP:9690"/>
        <dbReference type="ChEBI" id="CHEBI:15378"/>
        <dbReference type="ChEBI" id="CHEBI:29999"/>
        <dbReference type="ChEBI" id="CHEBI:57287"/>
        <dbReference type="ChEBI" id="CHEBI:58343"/>
        <dbReference type="ChEBI" id="CHEBI:64479"/>
        <dbReference type="EC" id="2.7.8.7"/>
    </reaction>
    <physiologicalReaction direction="left-to-right" evidence="12">
        <dbReference type="Rhea" id="RHEA:12069"/>
    </physiologicalReaction>
</comment>
<keyword evidence="7" id="KW-0460">Magnesium</keyword>
<evidence type="ECO:0000256" key="7">
    <source>
        <dbReference type="ARBA" id="ARBA00022842"/>
    </source>
</evidence>
<proteinExistence type="inferred from homology"/>
<dbReference type="InterPro" id="IPR008278">
    <property type="entry name" value="4-PPantetheinyl_Trfase_dom"/>
</dbReference>
<dbReference type="GO" id="GO:0008897">
    <property type="term" value="F:holo-[acyl-carrier-protein] synthase activity"/>
    <property type="evidence" value="ECO:0007669"/>
    <property type="project" value="UniProtKB-EC"/>
</dbReference>
<dbReference type="InterPro" id="IPR037143">
    <property type="entry name" value="4-PPantetheinyl_Trfase_dom_sf"/>
</dbReference>
<protein>
    <recommendedName>
        <fullName evidence="2">L-aminoadipate-semialdehyde dehydrogenase-phosphopantetheinyl transferase</fullName>
    </recommendedName>
    <alternativeName>
        <fullName evidence="10">4'-phosphopantetheinyl transferase</fullName>
    </alternativeName>
    <alternativeName>
        <fullName evidence="11">Alpha-aminoadipic semialdehyde dehydrogenase-phosphopantetheinyl transferase</fullName>
    </alternativeName>
</protein>